<name>A0A2N3YN22_9MICO</name>
<comment type="caution">
    <text evidence="1">The sequence shown here is derived from an EMBL/GenBank/DDBJ whole genome shotgun (WGS) entry which is preliminary data.</text>
</comment>
<dbReference type="Gene3D" id="3.40.50.1820">
    <property type="entry name" value="alpha/beta hydrolase"/>
    <property type="match status" value="1"/>
</dbReference>
<proteinExistence type="predicted"/>
<dbReference type="Proteomes" id="UP000233781">
    <property type="component" value="Unassembled WGS sequence"/>
</dbReference>
<evidence type="ECO:0000313" key="2">
    <source>
        <dbReference type="Proteomes" id="UP000233781"/>
    </source>
</evidence>
<keyword evidence="2" id="KW-1185">Reference proteome</keyword>
<dbReference type="InterPro" id="IPR029058">
    <property type="entry name" value="AB_hydrolase_fold"/>
</dbReference>
<protein>
    <submittedName>
        <fullName evidence="1">Chlorophyllase-like protein</fullName>
    </submittedName>
</protein>
<dbReference type="SUPFAM" id="SSF53474">
    <property type="entry name" value="alpha/beta-Hydrolases"/>
    <property type="match status" value="1"/>
</dbReference>
<sequence>MGLLDVLRDLVAATGRALQQREEDGCAIPWQPHALAPVFWGVHHVGPPVVAPMASARVPTDEPGTDRRPDEVQGTARATATLDPGGLHAGIFPPTSMSILFPSIDGSPQNAQILHRCGAYPLVVLLHGECKAAQDTHYLAWANSPLAMQLARAGYVVVVPRLSGRAASEAEVALVRSVMRWVRTRWVHGGLVAAAPATVMVGHSRGSVLAGLVAADQGVQAYVSLSGDWHGSFGDPTEAQRAIAAPMLFVKDASEGDVDLGRFQELPLPRYRAVLTGGGHYDYLMPHSSPCAAQRGPCLETPSVAADLVTMFLGRWAPAAQAQGMAQQVPGNLVRGLGPLTVQQQFYAGAYLSSFGGPLGAGCGFQMTYQIPGHDQEAVSF</sequence>
<organism evidence="1 2">
    <name type="scientific">Phycicoccus duodecadis</name>
    <dbReference type="NCBI Taxonomy" id="173053"/>
    <lineage>
        <taxon>Bacteria</taxon>
        <taxon>Bacillati</taxon>
        <taxon>Actinomycetota</taxon>
        <taxon>Actinomycetes</taxon>
        <taxon>Micrococcales</taxon>
        <taxon>Intrasporangiaceae</taxon>
        <taxon>Phycicoccus</taxon>
    </lineage>
</organism>
<gene>
    <name evidence="1" type="ORF">ATL31_3128</name>
</gene>
<accession>A0A2N3YN22</accession>
<evidence type="ECO:0000313" key="1">
    <source>
        <dbReference type="EMBL" id="PKW28265.1"/>
    </source>
</evidence>
<reference evidence="1 2" key="1">
    <citation type="submission" date="2017-12" db="EMBL/GenBank/DDBJ databases">
        <title>Sequencing the genomes of 1000 Actinobacteria strains.</title>
        <authorList>
            <person name="Klenk H.-P."/>
        </authorList>
    </citation>
    <scope>NUCLEOTIDE SEQUENCE [LARGE SCALE GENOMIC DNA]</scope>
    <source>
        <strain evidence="1 2">DSM 12806</strain>
    </source>
</reference>
<dbReference type="EMBL" id="PJNE01000001">
    <property type="protein sequence ID" value="PKW28265.1"/>
    <property type="molecule type" value="Genomic_DNA"/>
</dbReference>
<dbReference type="AlphaFoldDB" id="A0A2N3YN22"/>